<reference evidence="1 2" key="1">
    <citation type="submission" date="2015-07" db="EMBL/GenBank/DDBJ databases">
        <authorList>
            <consortium name="Pathogen Informatics"/>
        </authorList>
    </citation>
    <scope>NUCLEOTIDE SEQUENCE [LARGE SCALE GENOMIC DNA]</scope>
    <source>
        <strain evidence="1 2">A316</strain>
    </source>
</reference>
<organism evidence="1 2">
    <name type="scientific">Vibrio cholerae</name>
    <dbReference type="NCBI Taxonomy" id="666"/>
    <lineage>
        <taxon>Bacteria</taxon>
        <taxon>Pseudomonadati</taxon>
        <taxon>Pseudomonadota</taxon>
        <taxon>Gammaproteobacteria</taxon>
        <taxon>Vibrionales</taxon>
        <taxon>Vibrionaceae</taxon>
        <taxon>Vibrio</taxon>
    </lineage>
</organism>
<evidence type="ECO:0000313" key="2">
    <source>
        <dbReference type="Proteomes" id="UP000041770"/>
    </source>
</evidence>
<dbReference type="AlphaFoldDB" id="A0A655PGT7"/>
<protein>
    <submittedName>
        <fullName evidence="1">Uncharacterized protein</fullName>
    </submittedName>
</protein>
<sequence>MAGVGYISVSTSTALQMTHRLNHRSSFCVKLNGRAIRLRRCIYPPLANPYALPRQRLTIVGIKSAALFRRCRCNQTNQIVRNTGGAEQFIWGNIAVKRR</sequence>
<gene>
    <name evidence="1" type="ORF">ERS013200_02756</name>
</gene>
<evidence type="ECO:0000313" key="1">
    <source>
        <dbReference type="EMBL" id="CSC96974.1"/>
    </source>
</evidence>
<dbReference type="Proteomes" id="UP000041770">
    <property type="component" value="Unassembled WGS sequence"/>
</dbReference>
<name>A0A655PGT7_VIBCL</name>
<accession>A0A655PGT7</accession>
<proteinExistence type="predicted"/>
<dbReference type="EMBL" id="CWQY01000020">
    <property type="protein sequence ID" value="CSC96974.1"/>
    <property type="molecule type" value="Genomic_DNA"/>
</dbReference>